<sequence>MMWYFHRNKLTAPKGQGFYEGVWSKYRGDVTKWQLSPTAWLQATKTGPSGNRVVHCAMPVMMLGISDRFRASPGSTAVPSIRALTPANLVLAHQAVDRLPGCCSSSRHARQWKAERTVTTPPHGRVWLVPKATGKRTLLCMGPVALGTCNLSSSVVGDIPADDEEPAVWRRSYRSVDQRVSCFVGVGLLSMICNAMLLSHSLLLHRQII</sequence>
<keyword evidence="1" id="KW-1133">Transmembrane helix</keyword>
<gene>
    <name evidence="2" type="ORF">N658DRAFT_299954</name>
</gene>
<dbReference type="EMBL" id="MU863629">
    <property type="protein sequence ID" value="KAK4103066.1"/>
    <property type="molecule type" value="Genomic_DNA"/>
</dbReference>
<evidence type="ECO:0000256" key="1">
    <source>
        <dbReference type="SAM" id="Phobius"/>
    </source>
</evidence>
<reference evidence="2" key="2">
    <citation type="submission" date="2023-05" db="EMBL/GenBank/DDBJ databases">
        <authorList>
            <consortium name="Lawrence Berkeley National Laboratory"/>
            <person name="Steindorff A."/>
            <person name="Hensen N."/>
            <person name="Bonometti L."/>
            <person name="Westerberg I."/>
            <person name="Brannstrom I.O."/>
            <person name="Guillou S."/>
            <person name="Cros-Aarteil S."/>
            <person name="Calhoun S."/>
            <person name="Haridas S."/>
            <person name="Kuo A."/>
            <person name="Mondo S."/>
            <person name="Pangilinan J."/>
            <person name="Riley R."/>
            <person name="Labutti K."/>
            <person name="Andreopoulos B."/>
            <person name="Lipzen A."/>
            <person name="Chen C."/>
            <person name="Yanf M."/>
            <person name="Daum C."/>
            <person name="Ng V."/>
            <person name="Clum A."/>
            <person name="Ohm R."/>
            <person name="Martin F."/>
            <person name="Silar P."/>
            <person name="Natvig D."/>
            <person name="Lalanne C."/>
            <person name="Gautier V."/>
            <person name="Ament-Velasquez S.L."/>
            <person name="Kruys A."/>
            <person name="Hutchinson M.I."/>
            <person name="Powell A.J."/>
            <person name="Barry K."/>
            <person name="Miller A.N."/>
            <person name="Grigoriev I.V."/>
            <person name="Debuchy R."/>
            <person name="Gladieux P."/>
            <person name="Thoren M.H."/>
            <person name="Johannesson H."/>
        </authorList>
    </citation>
    <scope>NUCLEOTIDE SEQUENCE</scope>
    <source>
        <strain evidence="2">CBS 757.83</strain>
    </source>
</reference>
<protein>
    <submittedName>
        <fullName evidence="2">Uncharacterized protein</fullName>
    </submittedName>
</protein>
<reference evidence="2" key="1">
    <citation type="journal article" date="2023" name="Mol. Phylogenet. Evol.">
        <title>Genome-scale phylogeny and comparative genomics of the fungal order Sordariales.</title>
        <authorList>
            <person name="Hensen N."/>
            <person name="Bonometti L."/>
            <person name="Westerberg I."/>
            <person name="Brannstrom I.O."/>
            <person name="Guillou S."/>
            <person name="Cros-Aarteil S."/>
            <person name="Calhoun S."/>
            <person name="Haridas S."/>
            <person name="Kuo A."/>
            <person name="Mondo S."/>
            <person name="Pangilinan J."/>
            <person name="Riley R."/>
            <person name="LaButti K."/>
            <person name="Andreopoulos B."/>
            <person name="Lipzen A."/>
            <person name="Chen C."/>
            <person name="Yan M."/>
            <person name="Daum C."/>
            <person name="Ng V."/>
            <person name="Clum A."/>
            <person name="Steindorff A."/>
            <person name="Ohm R.A."/>
            <person name="Martin F."/>
            <person name="Silar P."/>
            <person name="Natvig D.O."/>
            <person name="Lalanne C."/>
            <person name="Gautier V."/>
            <person name="Ament-Velasquez S.L."/>
            <person name="Kruys A."/>
            <person name="Hutchinson M.I."/>
            <person name="Powell A.J."/>
            <person name="Barry K."/>
            <person name="Miller A.N."/>
            <person name="Grigoriev I.V."/>
            <person name="Debuchy R."/>
            <person name="Gladieux P."/>
            <person name="Hiltunen Thoren M."/>
            <person name="Johannesson H."/>
        </authorList>
    </citation>
    <scope>NUCLEOTIDE SEQUENCE</scope>
    <source>
        <strain evidence="2">CBS 757.83</strain>
    </source>
</reference>
<name>A0AAN6Q8W8_9PEZI</name>
<evidence type="ECO:0000313" key="3">
    <source>
        <dbReference type="Proteomes" id="UP001305647"/>
    </source>
</evidence>
<dbReference type="Proteomes" id="UP001305647">
    <property type="component" value="Unassembled WGS sequence"/>
</dbReference>
<keyword evidence="1" id="KW-0472">Membrane</keyword>
<keyword evidence="3" id="KW-1185">Reference proteome</keyword>
<accession>A0AAN6Q8W8</accession>
<comment type="caution">
    <text evidence="2">The sequence shown here is derived from an EMBL/GenBank/DDBJ whole genome shotgun (WGS) entry which is preliminary data.</text>
</comment>
<evidence type="ECO:0000313" key="2">
    <source>
        <dbReference type="EMBL" id="KAK4103066.1"/>
    </source>
</evidence>
<organism evidence="2 3">
    <name type="scientific">Parathielavia hyrcaniae</name>
    <dbReference type="NCBI Taxonomy" id="113614"/>
    <lineage>
        <taxon>Eukaryota</taxon>
        <taxon>Fungi</taxon>
        <taxon>Dikarya</taxon>
        <taxon>Ascomycota</taxon>
        <taxon>Pezizomycotina</taxon>
        <taxon>Sordariomycetes</taxon>
        <taxon>Sordariomycetidae</taxon>
        <taxon>Sordariales</taxon>
        <taxon>Chaetomiaceae</taxon>
        <taxon>Parathielavia</taxon>
    </lineage>
</organism>
<keyword evidence="1" id="KW-0812">Transmembrane</keyword>
<feature type="transmembrane region" description="Helical" evidence="1">
    <location>
        <begin position="180"/>
        <end position="203"/>
    </location>
</feature>
<dbReference type="AlphaFoldDB" id="A0AAN6Q8W8"/>
<proteinExistence type="predicted"/>